<gene>
    <name evidence="2" type="ORF">EZS28_005046</name>
</gene>
<feature type="region of interest" description="Disordered" evidence="1">
    <location>
        <begin position="1"/>
        <end position="30"/>
    </location>
</feature>
<feature type="region of interest" description="Disordered" evidence="1">
    <location>
        <begin position="110"/>
        <end position="148"/>
    </location>
</feature>
<protein>
    <submittedName>
        <fullName evidence="2">Uncharacterized protein</fullName>
    </submittedName>
</protein>
<dbReference type="EMBL" id="SNRW01000756">
    <property type="protein sequence ID" value="KAA6399427.1"/>
    <property type="molecule type" value="Genomic_DNA"/>
</dbReference>
<reference evidence="2 3" key="1">
    <citation type="submission" date="2019-03" db="EMBL/GenBank/DDBJ databases">
        <title>Single cell metagenomics reveals metabolic interactions within the superorganism composed of flagellate Streblomastix strix and complex community of Bacteroidetes bacteria on its surface.</title>
        <authorList>
            <person name="Treitli S.C."/>
            <person name="Kolisko M."/>
            <person name="Husnik F."/>
            <person name="Keeling P."/>
            <person name="Hampl V."/>
        </authorList>
    </citation>
    <scope>NUCLEOTIDE SEQUENCE [LARGE SCALE GENOMIC DNA]</scope>
    <source>
        <strain evidence="2">ST1C</strain>
    </source>
</reference>
<feature type="compositionally biased region" description="Polar residues" evidence="1">
    <location>
        <begin position="239"/>
        <end position="248"/>
    </location>
</feature>
<feature type="compositionally biased region" description="Acidic residues" evidence="1">
    <location>
        <begin position="110"/>
        <end position="119"/>
    </location>
</feature>
<name>A0A5J4WWK6_9EUKA</name>
<feature type="region of interest" description="Disordered" evidence="1">
    <location>
        <begin position="165"/>
        <end position="256"/>
    </location>
</feature>
<dbReference type="AlphaFoldDB" id="A0A5J4WWK6"/>
<dbReference type="Proteomes" id="UP000324800">
    <property type="component" value="Unassembled WGS sequence"/>
</dbReference>
<accession>A0A5J4WWK6</accession>
<organism evidence="2 3">
    <name type="scientific">Streblomastix strix</name>
    <dbReference type="NCBI Taxonomy" id="222440"/>
    <lineage>
        <taxon>Eukaryota</taxon>
        <taxon>Metamonada</taxon>
        <taxon>Preaxostyla</taxon>
        <taxon>Oxymonadida</taxon>
        <taxon>Streblomastigidae</taxon>
        <taxon>Streblomastix</taxon>
    </lineage>
</organism>
<sequence length="256" mass="29581">MQDEDIYEDEDEDELFDNQKQINEQKKQEQIRKEHANTLLKRKEHVIKFVKDYVRDHQESDPPPDNDPFNEKYLRKLAKNQIIKEFDVSLIVGQNLTVQKVGGKDVILLDSDDEDDDDEKINQTKSTQQKNTNKSNQQPSSQPKQQGQYWLQEMHNENIMKQNNVDKPISSNKQQTPVASRTQPASSPGLSGGSSQKGQKKKPTSKRILYDDDSQNDQDKDNANNLMNQVSELRGELQKQGNNTQGKNPMNPWEFN</sequence>
<evidence type="ECO:0000313" key="2">
    <source>
        <dbReference type="EMBL" id="KAA6399427.1"/>
    </source>
</evidence>
<evidence type="ECO:0000256" key="1">
    <source>
        <dbReference type="SAM" id="MobiDB-lite"/>
    </source>
</evidence>
<comment type="caution">
    <text evidence="2">The sequence shown here is derived from an EMBL/GenBank/DDBJ whole genome shotgun (WGS) entry which is preliminary data.</text>
</comment>
<feature type="compositionally biased region" description="Low complexity" evidence="1">
    <location>
        <begin position="123"/>
        <end position="146"/>
    </location>
</feature>
<feature type="compositionally biased region" description="Low complexity" evidence="1">
    <location>
        <begin position="183"/>
        <end position="197"/>
    </location>
</feature>
<feature type="compositionally biased region" description="Acidic residues" evidence="1">
    <location>
        <begin position="1"/>
        <end position="16"/>
    </location>
</feature>
<proteinExistence type="predicted"/>
<feature type="compositionally biased region" description="Polar residues" evidence="1">
    <location>
        <begin position="165"/>
        <end position="182"/>
    </location>
</feature>
<evidence type="ECO:0000313" key="3">
    <source>
        <dbReference type="Proteomes" id="UP000324800"/>
    </source>
</evidence>